<evidence type="ECO:0000256" key="9">
    <source>
        <dbReference type="ARBA" id="ARBA00022741"/>
    </source>
</evidence>
<evidence type="ECO:0000256" key="4">
    <source>
        <dbReference type="ARBA" id="ARBA00015492"/>
    </source>
</evidence>
<feature type="binding site" evidence="14">
    <location>
        <position position="150"/>
    </location>
    <ligand>
        <name>L-threonine</name>
        <dbReference type="ChEBI" id="CHEBI:57926"/>
    </ligand>
</feature>
<dbReference type="InterPro" id="IPR017945">
    <property type="entry name" value="DHBP_synth_RibB-like_a/b_dom"/>
</dbReference>
<feature type="binding site" evidence="14">
    <location>
        <position position="146"/>
    </location>
    <ligand>
        <name>ATP</name>
        <dbReference type="ChEBI" id="CHEBI:30616"/>
    </ligand>
</feature>
<dbReference type="FunFam" id="3.90.870.10:FF:000009">
    <property type="entry name" value="Threonylcarbamoyl-AMP synthase, putative"/>
    <property type="match status" value="1"/>
</dbReference>
<dbReference type="AlphaFoldDB" id="A0A8H3DBK4"/>
<evidence type="ECO:0000313" key="17">
    <source>
        <dbReference type="Proteomes" id="UP000663853"/>
    </source>
</evidence>
<keyword evidence="10 13" id="KW-0067">ATP-binding</keyword>
<dbReference type="Proteomes" id="UP000663853">
    <property type="component" value="Unassembled WGS sequence"/>
</dbReference>
<feature type="binding site" evidence="14">
    <location>
        <position position="180"/>
    </location>
    <ligand>
        <name>ATP</name>
        <dbReference type="ChEBI" id="CHEBI:30616"/>
    </ligand>
</feature>
<comment type="similarity">
    <text evidence="2 13">Belongs to the SUA5 family.</text>
</comment>
<dbReference type="Gene3D" id="3.90.870.10">
    <property type="entry name" value="DHBP synthase"/>
    <property type="match status" value="1"/>
</dbReference>
<dbReference type="Pfam" id="PF03481">
    <property type="entry name" value="Sua5_C"/>
    <property type="match status" value="1"/>
</dbReference>
<feature type="binding site" evidence="14">
    <location>
        <position position="87"/>
    </location>
    <ligand>
        <name>ATP</name>
        <dbReference type="ChEBI" id="CHEBI:30616"/>
    </ligand>
</feature>
<dbReference type="PANTHER" id="PTHR17490">
    <property type="entry name" value="SUA5"/>
    <property type="match status" value="1"/>
</dbReference>
<comment type="subcellular location">
    <subcellularLocation>
        <location evidence="1 13">Cytoplasm</location>
    </subcellularLocation>
</comment>
<feature type="binding site" evidence="14">
    <location>
        <position position="83"/>
    </location>
    <ligand>
        <name>ATP</name>
        <dbReference type="ChEBI" id="CHEBI:30616"/>
    </ligand>
</feature>
<dbReference type="GO" id="GO:0008033">
    <property type="term" value="P:tRNA processing"/>
    <property type="evidence" value="ECO:0007669"/>
    <property type="project" value="UniProtKB-KW"/>
</dbReference>
<evidence type="ECO:0000259" key="15">
    <source>
        <dbReference type="PROSITE" id="PS51163"/>
    </source>
</evidence>
<dbReference type="GO" id="GO:0006450">
    <property type="term" value="P:regulation of translational fidelity"/>
    <property type="evidence" value="ECO:0007669"/>
    <property type="project" value="TreeGrafter"/>
</dbReference>
<feature type="domain" description="YrdC-like" evidence="15">
    <location>
        <begin position="38"/>
        <end position="232"/>
    </location>
</feature>
<evidence type="ECO:0000256" key="10">
    <source>
        <dbReference type="ARBA" id="ARBA00022840"/>
    </source>
</evidence>
<dbReference type="InterPro" id="IPR010923">
    <property type="entry name" value="T(6)A37_SUA5"/>
</dbReference>
<dbReference type="EC" id="2.7.7.87" evidence="3 13"/>
<proteinExistence type="inferred from homology"/>
<dbReference type="GO" id="GO:0000049">
    <property type="term" value="F:tRNA binding"/>
    <property type="evidence" value="ECO:0007669"/>
    <property type="project" value="TreeGrafter"/>
</dbReference>
<evidence type="ECO:0000256" key="12">
    <source>
        <dbReference type="ARBA" id="ARBA00048366"/>
    </source>
</evidence>
<feature type="binding site" evidence="14">
    <location>
        <position position="60"/>
    </location>
    <ligand>
        <name>L-threonine</name>
        <dbReference type="ChEBI" id="CHEBI:57926"/>
    </ligand>
</feature>
<evidence type="ECO:0000256" key="8">
    <source>
        <dbReference type="ARBA" id="ARBA00022695"/>
    </source>
</evidence>
<evidence type="ECO:0000256" key="5">
    <source>
        <dbReference type="ARBA" id="ARBA00022490"/>
    </source>
</evidence>
<keyword evidence="9 13" id="KW-0547">Nucleotide-binding</keyword>
<feature type="binding site" evidence="14">
    <location>
        <position position="273"/>
    </location>
    <ligand>
        <name>ATP</name>
        <dbReference type="ChEBI" id="CHEBI:30616"/>
    </ligand>
</feature>
<dbReference type="InterPro" id="IPR006070">
    <property type="entry name" value="Sua5-like_dom"/>
</dbReference>
<gene>
    <name evidence="16" type="ORF">RDB_LOCUS153241</name>
</gene>
<feature type="binding site" evidence="14">
    <location>
        <position position="170"/>
    </location>
    <ligand>
        <name>L-threonine</name>
        <dbReference type="ChEBI" id="CHEBI:57926"/>
    </ligand>
</feature>
<evidence type="ECO:0000313" key="16">
    <source>
        <dbReference type="EMBL" id="CAE6523248.1"/>
    </source>
</evidence>
<keyword evidence="5 13" id="KW-0963">Cytoplasm</keyword>
<comment type="function">
    <text evidence="13">Required for the formation of a threonylcarbamoyl group on adenosine at position 37 (t(6)A37) in tRNAs that read codons beginning with adenine.</text>
</comment>
<evidence type="ECO:0000256" key="2">
    <source>
        <dbReference type="ARBA" id="ARBA00007663"/>
    </source>
</evidence>
<dbReference type="EMBL" id="CAJMXA010003889">
    <property type="protein sequence ID" value="CAE6523248.1"/>
    <property type="molecule type" value="Genomic_DNA"/>
</dbReference>
<dbReference type="InterPro" id="IPR050156">
    <property type="entry name" value="TC-AMP_synthase_SUA5"/>
</dbReference>
<feature type="binding site" evidence="14">
    <location>
        <position position="92"/>
    </location>
    <ligand>
        <name>L-threonine</name>
        <dbReference type="ChEBI" id="CHEBI:57926"/>
    </ligand>
</feature>
<dbReference type="GO" id="GO:0005737">
    <property type="term" value="C:cytoplasm"/>
    <property type="evidence" value="ECO:0007669"/>
    <property type="project" value="UniProtKB-SubCell"/>
</dbReference>
<keyword evidence="8 13" id="KW-0548">Nucleotidyltransferase</keyword>
<protein>
    <recommendedName>
        <fullName evidence="4 13">Threonylcarbamoyl-AMP synthase</fullName>
        <shortName evidence="13">TC-AMP synthase</shortName>
        <ecNumber evidence="3 13">2.7.7.87</ecNumber>
    </recommendedName>
    <alternativeName>
        <fullName evidence="11 13">L-threonylcarbamoyladenylate synthase</fullName>
    </alternativeName>
</protein>
<dbReference type="InterPro" id="IPR038385">
    <property type="entry name" value="Sua5/YwlC_C"/>
</dbReference>
<reference evidence="16" key="1">
    <citation type="submission" date="2021-01" db="EMBL/GenBank/DDBJ databases">
        <authorList>
            <person name="Kaushik A."/>
        </authorList>
    </citation>
    <scope>NUCLEOTIDE SEQUENCE</scope>
    <source>
        <strain evidence="16">AG6-10EEA</strain>
    </source>
</reference>
<evidence type="ECO:0000256" key="6">
    <source>
        <dbReference type="ARBA" id="ARBA00022679"/>
    </source>
</evidence>
<dbReference type="GO" id="GO:0005524">
    <property type="term" value="F:ATP binding"/>
    <property type="evidence" value="ECO:0007669"/>
    <property type="project" value="UniProtKB-UniRule"/>
</dbReference>
<dbReference type="SUPFAM" id="SSF55821">
    <property type="entry name" value="YrdC/RibB"/>
    <property type="match status" value="1"/>
</dbReference>
<accession>A0A8H3DBK4</accession>
<dbReference type="NCBIfam" id="TIGR00057">
    <property type="entry name" value="L-threonylcarbamoyladenylate synthase"/>
    <property type="match status" value="1"/>
</dbReference>
<dbReference type="Pfam" id="PF01300">
    <property type="entry name" value="Sua5_yciO_yrdC"/>
    <property type="match status" value="1"/>
</dbReference>
<evidence type="ECO:0000256" key="13">
    <source>
        <dbReference type="PIRNR" id="PIRNR004930"/>
    </source>
</evidence>
<dbReference type="InterPro" id="IPR005145">
    <property type="entry name" value="Sua5_C"/>
</dbReference>
<organism evidence="16 17">
    <name type="scientific">Rhizoctonia solani</name>
    <dbReference type="NCBI Taxonomy" id="456999"/>
    <lineage>
        <taxon>Eukaryota</taxon>
        <taxon>Fungi</taxon>
        <taxon>Dikarya</taxon>
        <taxon>Basidiomycota</taxon>
        <taxon>Agaricomycotina</taxon>
        <taxon>Agaricomycetes</taxon>
        <taxon>Cantharellales</taxon>
        <taxon>Ceratobasidiaceae</taxon>
        <taxon>Rhizoctonia</taxon>
    </lineage>
</organism>
<dbReference type="GO" id="GO:0003725">
    <property type="term" value="F:double-stranded RNA binding"/>
    <property type="evidence" value="ECO:0007669"/>
    <property type="project" value="UniProtKB-UniRule"/>
</dbReference>
<dbReference type="PIRSF" id="PIRSF004930">
    <property type="entry name" value="Tln_factor_SUA5"/>
    <property type="match status" value="1"/>
</dbReference>
<feature type="binding site" evidence="14">
    <location>
        <position position="228"/>
    </location>
    <ligand>
        <name>ATP</name>
        <dbReference type="ChEBI" id="CHEBI:30616"/>
    </ligand>
</feature>
<keyword evidence="7 13" id="KW-0819">tRNA processing</keyword>
<evidence type="ECO:0000256" key="11">
    <source>
        <dbReference type="ARBA" id="ARBA00029774"/>
    </source>
</evidence>
<comment type="caution">
    <text evidence="16">The sequence shown here is derived from an EMBL/GenBank/DDBJ whole genome shotgun (WGS) entry which is preliminary data.</text>
</comment>
<dbReference type="PROSITE" id="PS51163">
    <property type="entry name" value="YRDC"/>
    <property type="match status" value="1"/>
</dbReference>
<evidence type="ECO:0000256" key="7">
    <source>
        <dbReference type="ARBA" id="ARBA00022694"/>
    </source>
</evidence>
<evidence type="ECO:0000256" key="14">
    <source>
        <dbReference type="PIRSR" id="PIRSR004930-1"/>
    </source>
</evidence>
<dbReference type="GO" id="GO:0061710">
    <property type="term" value="F:L-threonylcarbamoyladenylate synthase"/>
    <property type="evidence" value="ECO:0007669"/>
    <property type="project" value="UniProtKB-EC"/>
</dbReference>
<evidence type="ECO:0000256" key="1">
    <source>
        <dbReference type="ARBA" id="ARBA00004496"/>
    </source>
</evidence>
<feature type="binding site" evidence="14">
    <location>
        <position position="172"/>
    </location>
    <ligand>
        <name>ATP</name>
        <dbReference type="ChEBI" id="CHEBI:30616"/>
    </ligand>
</feature>
<evidence type="ECO:0000256" key="3">
    <source>
        <dbReference type="ARBA" id="ARBA00012584"/>
    </source>
</evidence>
<keyword evidence="6 13" id="KW-0808">Transferase</keyword>
<dbReference type="PANTHER" id="PTHR17490:SF16">
    <property type="entry name" value="THREONYLCARBAMOYL-AMP SYNTHASE"/>
    <property type="match status" value="1"/>
</dbReference>
<name>A0A8H3DBK4_9AGAM</name>
<dbReference type="Gene3D" id="3.40.50.11030">
    <property type="entry name" value="Threonylcarbamoyl-AMP synthase, C-terminal domain"/>
    <property type="match status" value="1"/>
</dbReference>
<sequence>MTINHRPLRVLKCNPASVSFDSLSPSTSKHAVNDTETRNALQAATEELLRDQPIVFPTETVYGLGANALNVSAVQRIFSAKGRPSDNPLIVHVSDLPMLYTLLPSGFVLPKSYERMIDAFWPGPLTLLFPADPTIVPSIITAGHPTVAIRMPSHPIARALIATSRLPLAAPSANTSGSPSPTRAIHVERDLGARGKVNVILDGGVCDVGLESTVVDGLQPDGHIRILRPGGVTVEQIERVVGLETKVLVHKRDYADTALESAPTTPGMKYRHYSPGVPVVLLVSVPRGENSGSGEELTTVIESFISDAMSTAHKIGLLLLDDSPLHRAISSLNVPPTVTFIHHSLGPIHEPAQAARNLFHGLITLEQDGAETIFVEAVDETKEGLAVMSRVRKAALYTRQILM</sequence>
<comment type="catalytic activity">
    <reaction evidence="12 13">
        <text>L-threonine + hydrogencarbonate + ATP = L-threonylcarbamoyladenylate + diphosphate + H2O</text>
        <dbReference type="Rhea" id="RHEA:36407"/>
        <dbReference type="ChEBI" id="CHEBI:15377"/>
        <dbReference type="ChEBI" id="CHEBI:17544"/>
        <dbReference type="ChEBI" id="CHEBI:30616"/>
        <dbReference type="ChEBI" id="CHEBI:33019"/>
        <dbReference type="ChEBI" id="CHEBI:57926"/>
        <dbReference type="ChEBI" id="CHEBI:73682"/>
        <dbReference type="EC" id="2.7.7.87"/>
    </reaction>
</comment>
<feature type="binding site" evidence="14">
    <location>
        <position position="212"/>
    </location>
    <ligand>
        <name>L-threonine</name>
        <dbReference type="ChEBI" id="CHEBI:57926"/>
    </ligand>
</feature>